<keyword evidence="4" id="KW-1185">Reference proteome</keyword>
<dbReference type="EMBL" id="MCFL01000038">
    <property type="protein sequence ID" value="ORZ33123.1"/>
    <property type="molecule type" value="Genomic_DNA"/>
</dbReference>
<organism evidence="3 4">
    <name type="scientific">Catenaria anguillulae PL171</name>
    <dbReference type="NCBI Taxonomy" id="765915"/>
    <lineage>
        <taxon>Eukaryota</taxon>
        <taxon>Fungi</taxon>
        <taxon>Fungi incertae sedis</taxon>
        <taxon>Blastocladiomycota</taxon>
        <taxon>Blastocladiomycetes</taxon>
        <taxon>Blastocladiales</taxon>
        <taxon>Catenariaceae</taxon>
        <taxon>Catenaria</taxon>
    </lineage>
</organism>
<dbReference type="Proteomes" id="UP000193411">
    <property type="component" value="Unassembled WGS sequence"/>
</dbReference>
<evidence type="ECO:0000313" key="3">
    <source>
        <dbReference type="EMBL" id="ORZ33123.1"/>
    </source>
</evidence>
<dbReference type="AlphaFoldDB" id="A0A1Y2HHF3"/>
<evidence type="ECO:0000256" key="2">
    <source>
        <dbReference type="SAM" id="Phobius"/>
    </source>
</evidence>
<keyword evidence="2" id="KW-1133">Transmembrane helix</keyword>
<feature type="compositionally biased region" description="Low complexity" evidence="1">
    <location>
        <begin position="47"/>
        <end position="64"/>
    </location>
</feature>
<comment type="caution">
    <text evidence="3">The sequence shown here is derived from an EMBL/GenBank/DDBJ whole genome shotgun (WGS) entry which is preliminary data.</text>
</comment>
<gene>
    <name evidence="3" type="ORF">BCR44DRAFT_35926</name>
</gene>
<evidence type="ECO:0000313" key="4">
    <source>
        <dbReference type="Proteomes" id="UP000193411"/>
    </source>
</evidence>
<proteinExistence type="predicted"/>
<feature type="region of interest" description="Disordered" evidence="1">
    <location>
        <begin position="41"/>
        <end position="75"/>
    </location>
</feature>
<keyword evidence="2" id="KW-0812">Transmembrane</keyword>
<evidence type="ECO:0000256" key="1">
    <source>
        <dbReference type="SAM" id="MobiDB-lite"/>
    </source>
</evidence>
<name>A0A1Y2HHF3_9FUNG</name>
<protein>
    <submittedName>
        <fullName evidence="3">Uncharacterized protein</fullName>
    </submittedName>
</protein>
<sequence length="133" mass="12913">MWCPGASGAGDGLGRCISGQCQNVTGRWIVGEAASGQLVNGTPVFPLPTNTNSTSTPTDSATNPPTQPADGSQGASAAVIGGAVGGVAAVGAASGALVWFKWYRVRSLGMAAANSGSMALMSVGNMAGRTAGA</sequence>
<reference evidence="3 4" key="1">
    <citation type="submission" date="2016-07" db="EMBL/GenBank/DDBJ databases">
        <title>Pervasive Adenine N6-methylation of Active Genes in Fungi.</title>
        <authorList>
            <consortium name="DOE Joint Genome Institute"/>
            <person name="Mondo S.J."/>
            <person name="Dannebaum R.O."/>
            <person name="Kuo R.C."/>
            <person name="Labutti K."/>
            <person name="Haridas S."/>
            <person name="Kuo A."/>
            <person name="Salamov A."/>
            <person name="Ahrendt S.R."/>
            <person name="Lipzen A."/>
            <person name="Sullivan W."/>
            <person name="Andreopoulos W.B."/>
            <person name="Clum A."/>
            <person name="Lindquist E."/>
            <person name="Daum C."/>
            <person name="Ramamoorthy G.K."/>
            <person name="Gryganskyi A."/>
            <person name="Culley D."/>
            <person name="Magnuson J.K."/>
            <person name="James T.Y."/>
            <person name="O'Malley M.A."/>
            <person name="Stajich J.E."/>
            <person name="Spatafora J.W."/>
            <person name="Visel A."/>
            <person name="Grigoriev I.V."/>
        </authorList>
    </citation>
    <scope>NUCLEOTIDE SEQUENCE [LARGE SCALE GENOMIC DNA]</scope>
    <source>
        <strain evidence="3 4">PL171</strain>
    </source>
</reference>
<feature type="transmembrane region" description="Helical" evidence="2">
    <location>
        <begin position="75"/>
        <end position="100"/>
    </location>
</feature>
<accession>A0A1Y2HHF3</accession>
<keyword evidence="2" id="KW-0472">Membrane</keyword>